<dbReference type="Gene3D" id="3.30.1360.20">
    <property type="entry name" value="Transcriptional coactivator/pterin dehydratase"/>
    <property type="match status" value="1"/>
</dbReference>
<evidence type="ECO:0000256" key="4">
    <source>
        <dbReference type="HAMAP-Rule" id="MF_00434"/>
    </source>
</evidence>
<dbReference type="STRING" id="551987.SAMN05192549_105226"/>
<organism evidence="5 6">
    <name type="scientific">Duganella sacchari</name>
    <dbReference type="NCBI Taxonomy" id="551987"/>
    <lineage>
        <taxon>Bacteria</taxon>
        <taxon>Pseudomonadati</taxon>
        <taxon>Pseudomonadota</taxon>
        <taxon>Betaproteobacteria</taxon>
        <taxon>Burkholderiales</taxon>
        <taxon>Oxalobacteraceae</taxon>
        <taxon>Telluria group</taxon>
        <taxon>Duganella</taxon>
    </lineage>
</organism>
<dbReference type="Pfam" id="PF01329">
    <property type="entry name" value="Pterin_4a"/>
    <property type="match status" value="1"/>
</dbReference>
<dbReference type="CDD" id="cd00914">
    <property type="entry name" value="PCD_DCoH_subfamily_b"/>
    <property type="match status" value="1"/>
</dbReference>
<evidence type="ECO:0000313" key="6">
    <source>
        <dbReference type="Proteomes" id="UP000184339"/>
    </source>
</evidence>
<dbReference type="AlphaFoldDB" id="A0A1M7PMJ0"/>
<sequence>MQKLELSQLPARLVTVPAWAIAGDALSISREFVFADFVEAFAFMSAVALQSEKRNHHPEWSNVYNKVRITWTTHDASGLTQNDFDMALACDAAARGFGHAPV</sequence>
<dbReference type="PANTHER" id="PTHR12599">
    <property type="entry name" value="PTERIN-4-ALPHA-CARBINOLAMINE DEHYDRATASE"/>
    <property type="match status" value="1"/>
</dbReference>
<dbReference type="HAMAP" id="MF_00434">
    <property type="entry name" value="Pterin_4_alpha"/>
    <property type="match status" value="1"/>
</dbReference>
<proteinExistence type="inferred from homology"/>
<dbReference type="InterPro" id="IPR001533">
    <property type="entry name" value="Pterin_deHydtase"/>
</dbReference>
<reference evidence="6" key="1">
    <citation type="submission" date="2016-11" db="EMBL/GenBank/DDBJ databases">
        <authorList>
            <person name="Varghese N."/>
            <person name="Submissions S."/>
        </authorList>
    </citation>
    <scope>NUCLEOTIDE SEQUENCE [LARGE SCALE GENOMIC DNA]</scope>
    <source>
        <strain evidence="6">Sac-22</strain>
    </source>
</reference>
<keyword evidence="6" id="KW-1185">Reference proteome</keyword>
<evidence type="ECO:0000256" key="2">
    <source>
        <dbReference type="ARBA" id="ARBA00006472"/>
    </source>
</evidence>
<dbReference type="InterPro" id="IPR036428">
    <property type="entry name" value="PCD_sf"/>
</dbReference>
<dbReference type="GO" id="GO:0006729">
    <property type="term" value="P:tetrahydrobiopterin biosynthetic process"/>
    <property type="evidence" value="ECO:0007669"/>
    <property type="project" value="InterPro"/>
</dbReference>
<dbReference type="NCBIfam" id="NF002018">
    <property type="entry name" value="PRK00823.1-3"/>
    <property type="match status" value="1"/>
</dbReference>
<gene>
    <name evidence="5" type="ORF">SAMN05192549_105226</name>
</gene>
<evidence type="ECO:0000256" key="1">
    <source>
        <dbReference type="ARBA" id="ARBA00001554"/>
    </source>
</evidence>
<dbReference type="EC" id="4.2.1.96" evidence="4"/>
<name>A0A1M7PMJ0_9BURK</name>
<dbReference type="PANTHER" id="PTHR12599:SF0">
    <property type="entry name" value="PTERIN-4-ALPHA-CARBINOLAMINE DEHYDRATASE"/>
    <property type="match status" value="1"/>
</dbReference>
<accession>A0A1M7PMJ0</accession>
<evidence type="ECO:0000256" key="3">
    <source>
        <dbReference type="ARBA" id="ARBA00023239"/>
    </source>
</evidence>
<evidence type="ECO:0000313" key="5">
    <source>
        <dbReference type="EMBL" id="SHN18496.1"/>
    </source>
</evidence>
<dbReference type="EMBL" id="FRCX01000005">
    <property type="protein sequence ID" value="SHN18496.1"/>
    <property type="molecule type" value="Genomic_DNA"/>
</dbReference>
<dbReference type="Proteomes" id="UP000184339">
    <property type="component" value="Unassembled WGS sequence"/>
</dbReference>
<keyword evidence="3 4" id="KW-0456">Lyase</keyword>
<comment type="similarity">
    <text evidence="2 4">Belongs to the pterin-4-alpha-carbinolamine dehydratase family.</text>
</comment>
<dbReference type="RefSeq" id="WP_072785023.1">
    <property type="nucleotide sequence ID" value="NZ_FRCX01000005.1"/>
</dbReference>
<dbReference type="GO" id="GO:0008124">
    <property type="term" value="F:4-alpha-hydroxytetrahydrobiopterin dehydratase activity"/>
    <property type="evidence" value="ECO:0007669"/>
    <property type="project" value="UniProtKB-UniRule"/>
</dbReference>
<protein>
    <recommendedName>
        <fullName evidence="4">Putative pterin-4-alpha-carbinolamine dehydratase</fullName>
        <shortName evidence="4">PHS</shortName>
        <ecNumber evidence="4">4.2.1.96</ecNumber>
    </recommendedName>
    <alternativeName>
        <fullName evidence="4">4-alpha-hydroxy-tetrahydropterin dehydratase</fullName>
    </alternativeName>
    <alternativeName>
        <fullName evidence="4">Pterin carbinolamine dehydratase</fullName>
        <shortName evidence="4">PCD</shortName>
    </alternativeName>
</protein>
<dbReference type="OrthoDB" id="9794987at2"/>
<comment type="catalytic activity">
    <reaction evidence="1 4">
        <text>(4aS,6R)-4a-hydroxy-L-erythro-5,6,7,8-tetrahydrobiopterin = (6R)-L-erythro-6,7-dihydrobiopterin + H2O</text>
        <dbReference type="Rhea" id="RHEA:11920"/>
        <dbReference type="ChEBI" id="CHEBI:15377"/>
        <dbReference type="ChEBI" id="CHEBI:15642"/>
        <dbReference type="ChEBI" id="CHEBI:43120"/>
        <dbReference type="EC" id="4.2.1.96"/>
    </reaction>
</comment>
<dbReference type="SUPFAM" id="SSF55248">
    <property type="entry name" value="PCD-like"/>
    <property type="match status" value="1"/>
</dbReference>